<dbReference type="PANTHER" id="PTHR11195:SF13">
    <property type="entry name" value="INVERTEBRATE-TYPE LYSOZYME 2-RELATED"/>
    <property type="match status" value="1"/>
</dbReference>
<evidence type="ECO:0000313" key="11">
    <source>
        <dbReference type="WBParaSite" id="PSAMB.scaffold95size80951.g1860.t1"/>
    </source>
</evidence>
<keyword evidence="4" id="KW-0081">Bacteriolytic enzyme</keyword>
<feature type="disulfide bond" evidence="9">
    <location>
        <begin position="119"/>
        <end position="143"/>
    </location>
</feature>
<feature type="disulfide bond" evidence="9">
    <location>
        <begin position="86"/>
        <end position="92"/>
    </location>
</feature>
<feature type="disulfide bond" evidence="9">
    <location>
        <begin position="84"/>
        <end position="193"/>
    </location>
</feature>
<dbReference type="Gene3D" id="1.10.530.10">
    <property type="match status" value="1"/>
</dbReference>
<keyword evidence="8" id="KW-0326">Glycosidase</keyword>
<protein>
    <recommendedName>
        <fullName evidence="2">lysozyme</fullName>
        <ecNumber evidence="2">3.2.1.17</ecNumber>
    </recommendedName>
</protein>
<evidence type="ECO:0000256" key="2">
    <source>
        <dbReference type="ARBA" id="ARBA00012732"/>
    </source>
</evidence>
<dbReference type="InterPro" id="IPR023346">
    <property type="entry name" value="Lysozyme-like_dom_sf"/>
</dbReference>
<dbReference type="AlphaFoldDB" id="A0A914XPS9"/>
<sequence length="194" mass="20560">MAFQCYQGDNEATTEVTCSLGWCLNGTLPSGDVKYICDSSGACPIFGKGCHDNGAVELGGFKALCCCNSDLCNKVVAGGNCLHCICLHESGCKPSGCRMNNGTLSCGYYQINKAYYEDCGQPGGKGEEAWKGCSDDYNCATTCVQKYVSKYAYKCQGVGLCEQMARIHSGGPNGCNDGGTIAYWNAIRSCFSCS</sequence>
<keyword evidence="5" id="KW-0378">Hydrolase</keyword>
<reference evidence="11" key="1">
    <citation type="submission" date="2022-11" db="UniProtKB">
        <authorList>
            <consortium name="WormBaseParasite"/>
        </authorList>
    </citation>
    <scope>IDENTIFICATION</scope>
</reference>
<evidence type="ECO:0000256" key="1">
    <source>
        <dbReference type="ARBA" id="ARBA00000632"/>
    </source>
</evidence>
<dbReference type="PROSITE" id="PS51909">
    <property type="entry name" value="LYSOZYME_I"/>
    <property type="match status" value="1"/>
</dbReference>
<dbReference type="PANTHER" id="PTHR11195">
    <property type="entry name" value="DESTABILASE-RELATED"/>
    <property type="match status" value="1"/>
</dbReference>
<dbReference type="Proteomes" id="UP000887566">
    <property type="component" value="Unplaced"/>
</dbReference>
<feature type="disulfide bond" evidence="9">
    <location>
        <begin position="97"/>
        <end position="106"/>
    </location>
</feature>
<keyword evidence="10" id="KW-1185">Reference proteome</keyword>
<dbReference type="WBParaSite" id="PSAMB.scaffold95size80951.g1860.t1">
    <property type="protein sequence ID" value="PSAMB.scaffold95size80951.g1860.t1"/>
    <property type="gene ID" value="PSAMB.scaffold95size80951.g1860"/>
</dbReference>
<dbReference type="EC" id="3.2.1.17" evidence="2"/>
<keyword evidence="3" id="KW-0929">Antimicrobial</keyword>
<evidence type="ECO:0000256" key="8">
    <source>
        <dbReference type="ARBA" id="ARBA00023295"/>
    </source>
</evidence>
<keyword evidence="7 9" id="KW-1015">Disulfide bond</keyword>
<dbReference type="Pfam" id="PF05497">
    <property type="entry name" value="Destabilase"/>
    <property type="match status" value="1"/>
</dbReference>
<feature type="disulfide bond" evidence="9">
    <location>
        <begin position="133"/>
        <end position="139"/>
    </location>
</feature>
<evidence type="ECO:0000256" key="4">
    <source>
        <dbReference type="ARBA" id="ARBA00022638"/>
    </source>
</evidence>
<comment type="catalytic activity">
    <reaction evidence="1">
        <text>Hydrolysis of (1-&gt;4)-beta-linkages between N-acetylmuramic acid and N-acetyl-D-glucosamine residues in a peptidoglycan and between N-acetyl-D-glucosamine residues in chitodextrins.</text>
        <dbReference type="EC" id="3.2.1.17"/>
    </reaction>
</comment>
<evidence type="ECO:0000256" key="9">
    <source>
        <dbReference type="PIRSR" id="PIRSR608597-3"/>
    </source>
</evidence>
<dbReference type="InterPro" id="IPR008597">
    <property type="entry name" value="Invert_lysozyme"/>
</dbReference>
<accession>A0A914XPS9</accession>
<evidence type="ECO:0000256" key="3">
    <source>
        <dbReference type="ARBA" id="ARBA00022529"/>
    </source>
</evidence>
<evidence type="ECO:0000256" key="5">
    <source>
        <dbReference type="ARBA" id="ARBA00022801"/>
    </source>
</evidence>
<proteinExistence type="predicted"/>
<evidence type="ECO:0000256" key="7">
    <source>
        <dbReference type="ARBA" id="ARBA00023157"/>
    </source>
</evidence>
<dbReference type="GO" id="GO:0003796">
    <property type="term" value="F:lysozyme activity"/>
    <property type="evidence" value="ECO:0007669"/>
    <property type="project" value="UniProtKB-EC"/>
</dbReference>
<name>A0A914XPS9_9BILA</name>
<dbReference type="GO" id="GO:0050830">
    <property type="term" value="P:defense response to Gram-positive bacterium"/>
    <property type="evidence" value="ECO:0007669"/>
    <property type="project" value="TreeGrafter"/>
</dbReference>
<evidence type="ECO:0000313" key="10">
    <source>
        <dbReference type="Proteomes" id="UP000887566"/>
    </source>
</evidence>
<keyword evidence="6" id="KW-0044">Antibiotic</keyword>
<dbReference type="GO" id="GO:0031640">
    <property type="term" value="P:killing of cells of another organism"/>
    <property type="evidence" value="ECO:0007669"/>
    <property type="project" value="UniProtKB-KW"/>
</dbReference>
<dbReference type="SUPFAM" id="SSF53955">
    <property type="entry name" value="Lysozyme-like"/>
    <property type="match status" value="1"/>
</dbReference>
<evidence type="ECO:0000256" key="6">
    <source>
        <dbReference type="ARBA" id="ARBA00023022"/>
    </source>
</evidence>
<feature type="disulfide bond" evidence="9">
    <location>
        <begin position="81"/>
        <end position="161"/>
    </location>
</feature>
<organism evidence="10 11">
    <name type="scientific">Plectus sambesii</name>
    <dbReference type="NCBI Taxonomy" id="2011161"/>
    <lineage>
        <taxon>Eukaryota</taxon>
        <taxon>Metazoa</taxon>
        <taxon>Ecdysozoa</taxon>
        <taxon>Nematoda</taxon>
        <taxon>Chromadorea</taxon>
        <taxon>Plectida</taxon>
        <taxon>Plectina</taxon>
        <taxon>Plectoidea</taxon>
        <taxon>Plectidae</taxon>
        <taxon>Plectus</taxon>
    </lineage>
</organism>